<name>A0A1D2AA84_AUXPR</name>
<organism evidence="1">
    <name type="scientific">Auxenochlorella protothecoides</name>
    <name type="common">Green microalga</name>
    <name type="synonym">Chlorella protothecoides</name>
    <dbReference type="NCBI Taxonomy" id="3075"/>
    <lineage>
        <taxon>Eukaryota</taxon>
        <taxon>Viridiplantae</taxon>
        <taxon>Chlorophyta</taxon>
        <taxon>core chlorophytes</taxon>
        <taxon>Trebouxiophyceae</taxon>
        <taxon>Chlorellales</taxon>
        <taxon>Chlorellaceae</taxon>
        <taxon>Auxenochlorella</taxon>
    </lineage>
</organism>
<evidence type="ECO:0000313" key="1">
    <source>
        <dbReference type="EMBL" id="JAT75991.1"/>
    </source>
</evidence>
<gene>
    <name evidence="1" type="ORF">g.2575</name>
</gene>
<dbReference type="AlphaFoldDB" id="A0A1D2AA84"/>
<accession>A0A1D2AA84</accession>
<reference evidence="1" key="1">
    <citation type="submission" date="2015-08" db="EMBL/GenBank/DDBJ databases">
        <authorList>
            <person name="Babu N.S."/>
            <person name="Beckwith C.J."/>
            <person name="Beseler K.G."/>
            <person name="Brison A."/>
            <person name="Carone J.V."/>
            <person name="Caskin T.P."/>
            <person name="Diamond M."/>
            <person name="Durham M.E."/>
            <person name="Foxe J.M."/>
            <person name="Go M."/>
            <person name="Henderson B.A."/>
            <person name="Jones I.B."/>
            <person name="McGettigan J.A."/>
            <person name="Micheletti S.J."/>
            <person name="Nasrallah M.E."/>
            <person name="Ortiz D."/>
            <person name="Piller C.R."/>
            <person name="Privatt S.R."/>
            <person name="Schneider S.L."/>
            <person name="Sharp S."/>
            <person name="Smith T.C."/>
            <person name="Stanton J.D."/>
            <person name="Ullery H.E."/>
            <person name="Wilson R.J."/>
            <person name="Serrano M.G."/>
            <person name="Buck G."/>
            <person name="Lee V."/>
            <person name="Wang Y."/>
            <person name="Carvalho R."/>
            <person name="Voegtly L."/>
            <person name="Shi R."/>
            <person name="Duckworth R."/>
            <person name="Johnson A."/>
            <person name="Loviza R."/>
            <person name="Walstead R."/>
            <person name="Shah Z."/>
            <person name="Kiflezghi M."/>
            <person name="Wade K."/>
            <person name="Ball S.L."/>
            <person name="Bradley K.W."/>
            <person name="Asai D.J."/>
            <person name="Bowman C.A."/>
            <person name="Russell D.A."/>
            <person name="Pope W.H."/>
            <person name="Jacobs-Sera D."/>
            <person name="Hendrix R.W."/>
            <person name="Hatfull G.F."/>
        </authorList>
    </citation>
    <scope>NUCLEOTIDE SEQUENCE</scope>
</reference>
<protein>
    <submittedName>
        <fullName evidence="1">Uncharacterized protein</fullName>
    </submittedName>
</protein>
<proteinExistence type="predicted"/>
<sequence length="209" mass="23114">MQMSSRLHHGPCGRPNALHGVHTKCCRLAGPFLSVNGRQQRPVARQAETKGPQVVRKLPVSGGAQLLLQLLQAKDPAAYARANVDLYQEEFFQSSWAFIAMAEREGSKEVVQELHKAMRIAMDAKQASLRPELQLMNLLMAAPDGPARAKIWAQFTEGDKAPLDGAFFTRVLARFSKDVASGASGTQKDKNLQDRLRRILSESSIYFPT</sequence>
<dbReference type="EMBL" id="GDKF01002631">
    <property type="protein sequence ID" value="JAT75991.1"/>
    <property type="molecule type" value="Transcribed_RNA"/>
</dbReference>